<comment type="caution">
    <text evidence="9">The sequence shown here is derived from an EMBL/GenBank/DDBJ whole genome shotgun (WGS) entry which is preliminary data.</text>
</comment>
<protein>
    <recommendedName>
        <fullName evidence="8">Protein kinase domain-containing protein</fullName>
    </recommendedName>
</protein>
<evidence type="ECO:0000256" key="6">
    <source>
        <dbReference type="SAM" id="MobiDB-lite"/>
    </source>
</evidence>
<dbReference type="Proteomes" id="UP000626109">
    <property type="component" value="Unassembled WGS sequence"/>
</dbReference>
<evidence type="ECO:0000313" key="9">
    <source>
        <dbReference type="EMBL" id="CAE8731024.1"/>
    </source>
</evidence>
<proteinExistence type="predicted"/>
<keyword evidence="7" id="KW-0472">Membrane</keyword>
<dbReference type="InterPro" id="IPR000719">
    <property type="entry name" value="Prot_kinase_dom"/>
</dbReference>
<evidence type="ECO:0000256" key="5">
    <source>
        <dbReference type="PROSITE-ProRule" id="PRU10141"/>
    </source>
</evidence>
<evidence type="ECO:0000256" key="4">
    <source>
        <dbReference type="ARBA" id="ARBA00022840"/>
    </source>
</evidence>
<feature type="region of interest" description="Disordered" evidence="6">
    <location>
        <begin position="854"/>
        <end position="891"/>
    </location>
</feature>
<evidence type="ECO:0000313" key="10">
    <source>
        <dbReference type="Proteomes" id="UP000626109"/>
    </source>
</evidence>
<dbReference type="PROSITE" id="PS50011">
    <property type="entry name" value="PROTEIN_KINASE_DOM"/>
    <property type="match status" value="1"/>
</dbReference>
<dbReference type="SMART" id="SM00220">
    <property type="entry name" value="S_TKc"/>
    <property type="match status" value="1"/>
</dbReference>
<keyword evidence="1" id="KW-0808">Transferase</keyword>
<organism evidence="9 10">
    <name type="scientific">Polarella glacialis</name>
    <name type="common">Dinoflagellate</name>
    <dbReference type="NCBI Taxonomy" id="89957"/>
    <lineage>
        <taxon>Eukaryota</taxon>
        <taxon>Sar</taxon>
        <taxon>Alveolata</taxon>
        <taxon>Dinophyceae</taxon>
        <taxon>Suessiales</taxon>
        <taxon>Suessiaceae</taxon>
        <taxon>Polarella</taxon>
    </lineage>
</organism>
<keyword evidence="3" id="KW-0418">Kinase</keyword>
<dbReference type="GO" id="GO:0004674">
    <property type="term" value="F:protein serine/threonine kinase activity"/>
    <property type="evidence" value="ECO:0007669"/>
    <property type="project" value="TreeGrafter"/>
</dbReference>
<dbReference type="InterPro" id="IPR051681">
    <property type="entry name" value="Ser/Thr_Kinases-Pseudokinases"/>
</dbReference>
<dbReference type="SUPFAM" id="SSF56112">
    <property type="entry name" value="Protein kinase-like (PK-like)"/>
    <property type="match status" value="1"/>
</dbReference>
<feature type="transmembrane region" description="Helical" evidence="7">
    <location>
        <begin position="121"/>
        <end position="140"/>
    </location>
</feature>
<dbReference type="InterPro" id="IPR011009">
    <property type="entry name" value="Kinase-like_dom_sf"/>
</dbReference>
<accession>A0A813LG68</accession>
<dbReference type="PROSITE" id="PS00107">
    <property type="entry name" value="PROTEIN_KINASE_ATP"/>
    <property type="match status" value="1"/>
</dbReference>
<evidence type="ECO:0000256" key="1">
    <source>
        <dbReference type="ARBA" id="ARBA00022679"/>
    </source>
</evidence>
<sequence length="891" mass="96231">MSAAHRIGAVRVAPNTIGHVRSLSSRNHMNMNTPLTTQAVVPNASAGADASLPNHEGQKTQNTSFAHRLSQMCLFKQAPEESLSAAHSSPGNLTVLGLCVVGLIASSLVDNEVTDVRLMSAGVVLCLLLAVVAIGVRLTYHRTARIKHLGYQVLSILANLVTTCLAAASKDASIRERHMARTSVIFKVWPLFMGWSAQSAFQFDSLSLLIDLAAQICLVQYRGASFDDGEIRAAAESLFFAVIFWLLALCAWQRSSAIYFAEQEHVDQLKIMRGMLQRQYSFAVLTVADDCFTIESSPASVQICKLLGRDSITSLRELLGELELNQEQQLFDKLVDKLVEARASSDVTPCAAIIQTNDGQKLHVEFCIIAKGGSDVRPTGGSGFLLGIFHTPARFRIEDPSPFYQDSNAASLLPDAGERFSNLASVLNAVLDSSLSAEDAIHLRNEGYSSPVSMLNLAASSTDRRIDSSGAFPGHSRIDSSGGFPGHSVNISESSPVCPSSVAFNHHGRIGTAQFWMALDNGKSEHWIFSQHDVRKTGTVLGTGGFGAVLEAELGGTMVAVKTTIHSLFRDAASEGVLLGELRVLRHIRHPNVVLFFGAYITVDSKEVGLIFELVDGVTLDVFVQNEPRPLRCNKGKLEILAGLARALRYMHWLVRSIMHGDIKDTNVFVEMWETGPRAKLGDFGLARLIDSSRATNMGGTMRWMAPEILQGEPVKPAKSADVFSFGRLMSFTLTGIKPCTGLQRKQIIQLAQQGQVPELLWPSEGDSLLALRLTDLGKVCVVFDANARPDMSAVARELELCAELGDSSILQLPPQTGSSSSHPSSLSQSEQVSENLLAVDAVQTGEIVILATPPQISAVRPRPPSDESAALSQKSLSFLAEPEVPGTSQS</sequence>
<gene>
    <name evidence="9" type="ORF">PGLA2088_LOCUS45892</name>
</gene>
<dbReference type="PANTHER" id="PTHR44329:SF288">
    <property type="entry name" value="MITOGEN-ACTIVATED PROTEIN KINASE KINASE KINASE 20"/>
    <property type="match status" value="1"/>
</dbReference>
<name>A0A813LG68_POLGL</name>
<feature type="binding site" evidence="5">
    <location>
        <position position="562"/>
    </location>
    <ligand>
        <name>ATP</name>
        <dbReference type="ChEBI" id="CHEBI:30616"/>
    </ligand>
</feature>
<dbReference type="InterPro" id="IPR017441">
    <property type="entry name" value="Protein_kinase_ATP_BS"/>
</dbReference>
<keyword evidence="4 5" id="KW-0067">ATP-binding</keyword>
<evidence type="ECO:0000259" key="8">
    <source>
        <dbReference type="PROSITE" id="PS50011"/>
    </source>
</evidence>
<dbReference type="GO" id="GO:0005524">
    <property type="term" value="F:ATP binding"/>
    <property type="evidence" value="ECO:0007669"/>
    <property type="project" value="UniProtKB-UniRule"/>
</dbReference>
<dbReference type="EMBL" id="CAJNNW010035948">
    <property type="protein sequence ID" value="CAE8731024.1"/>
    <property type="molecule type" value="Genomic_DNA"/>
</dbReference>
<dbReference type="Pfam" id="PF00069">
    <property type="entry name" value="Pkinase"/>
    <property type="match status" value="1"/>
</dbReference>
<dbReference type="PANTHER" id="PTHR44329">
    <property type="entry name" value="SERINE/THREONINE-PROTEIN KINASE TNNI3K-RELATED"/>
    <property type="match status" value="1"/>
</dbReference>
<reference evidence="9" key="1">
    <citation type="submission" date="2021-02" db="EMBL/GenBank/DDBJ databases">
        <authorList>
            <person name="Dougan E. K."/>
            <person name="Rhodes N."/>
            <person name="Thang M."/>
            <person name="Chan C."/>
        </authorList>
    </citation>
    <scope>NUCLEOTIDE SEQUENCE</scope>
</reference>
<dbReference type="AlphaFoldDB" id="A0A813LG68"/>
<dbReference type="PROSITE" id="PS00108">
    <property type="entry name" value="PROTEIN_KINASE_ST"/>
    <property type="match status" value="1"/>
</dbReference>
<evidence type="ECO:0000256" key="2">
    <source>
        <dbReference type="ARBA" id="ARBA00022741"/>
    </source>
</evidence>
<keyword evidence="7" id="KW-1133">Transmembrane helix</keyword>
<keyword evidence="2 5" id="KW-0547">Nucleotide-binding</keyword>
<evidence type="ECO:0000256" key="7">
    <source>
        <dbReference type="SAM" id="Phobius"/>
    </source>
</evidence>
<dbReference type="InterPro" id="IPR008271">
    <property type="entry name" value="Ser/Thr_kinase_AS"/>
</dbReference>
<feature type="domain" description="Protein kinase" evidence="8">
    <location>
        <begin position="535"/>
        <end position="801"/>
    </location>
</feature>
<dbReference type="Gene3D" id="1.10.510.10">
    <property type="entry name" value="Transferase(Phosphotransferase) domain 1"/>
    <property type="match status" value="1"/>
</dbReference>
<evidence type="ECO:0000256" key="3">
    <source>
        <dbReference type="ARBA" id="ARBA00022777"/>
    </source>
</evidence>
<keyword evidence="7" id="KW-0812">Transmembrane</keyword>